<comment type="subunit">
    <text evidence="4 9">Heterodimer of LeuC and LeuD.</text>
</comment>
<dbReference type="EMBL" id="CP023154">
    <property type="protein sequence ID" value="QEK79300.1"/>
    <property type="molecule type" value="Genomic_DNA"/>
</dbReference>
<protein>
    <recommendedName>
        <fullName evidence="9">3-isopropylmalate dehydratase small subunit</fullName>
        <ecNumber evidence="9">4.2.1.33</ecNumber>
    </recommendedName>
    <alternativeName>
        <fullName evidence="9">Alpha-IPM isomerase</fullName>
        <shortName evidence="9">IPMI</shortName>
    </alternativeName>
    <alternativeName>
        <fullName evidence="9">Isopropylmalate isomerase</fullName>
    </alternativeName>
</protein>
<keyword evidence="8 9" id="KW-0100">Branched-chain amino acid biosynthesis</keyword>
<organism evidence="11 12">
    <name type="scientific">Pyrococcus furiosus (strain ATCC 43587 / DSM 3638 / JCM 8422 / Vc1)</name>
    <dbReference type="NCBI Taxonomy" id="186497"/>
    <lineage>
        <taxon>Archaea</taxon>
        <taxon>Methanobacteriati</taxon>
        <taxon>Methanobacteriota</taxon>
        <taxon>Thermococci</taxon>
        <taxon>Thermococcales</taxon>
        <taxon>Thermococcaceae</taxon>
        <taxon>Pyrococcus</taxon>
    </lineage>
</organism>
<dbReference type="EC" id="4.2.1.33" evidence="9"/>
<dbReference type="GO" id="GO:0009098">
    <property type="term" value="P:L-leucine biosynthetic process"/>
    <property type="evidence" value="ECO:0007669"/>
    <property type="project" value="UniProtKB-UniRule"/>
</dbReference>
<gene>
    <name evidence="9" type="primary">leuD</name>
    <name evidence="11" type="ORF">PFDSM3638_08515</name>
</gene>
<evidence type="ECO:0000259" key="10">
    <source>
        <dbReference type="Pfam" id="PF00694"/>
    </source>
</evidence>
<evidence type="ECO:0000256" key="5">
    <source>
        <dbReference type="ARBA" id="ARBA00022430"/>
    </source>
</evidence>
<evidence type="ECO:0000256" key="8">
    <source>
        <dbReference type="ARBA" id="ARBA00023304"/>
    </source>
</evidence>
<dbReference type="InterPro" id="IPR050075">
    <property type="entry name" value="LeuD"/>
</dbReference>
<accession>A0A5C0XWY1</accession>
<dbReference type="AlphaFoldDB" id="A0A5C0XWY1"/>
<evidence type="ECO:0000313" key="11">
    <source>
        <dbReference type="EMBL" id="QEK79300.1"/>
    </source>
</evidence>
<evidence type="ECO:0000256" key="1">
    <source>
        <dbReference type="ARBA" id="ARBA00000491"/>
    </source>
</evidence>
<keyword evidence="6 9" id="KW-0028">Amino-acid biosynthesis</keyword>
<reference evidence="11 12" key="1">
    <citation type="submission" date="2017-08" db="EMBL/GenBank/DDBJ databases">
        <title>Resequencing and Reannotation of the genome of Pyrococcus furiosus type strain DSM3638.</title>
        <authorList>
            <person name="Reichelt R.M."/>
            <person name="Bunk B."/>
        </authorList>
    </citation>
    <scope>NUCLEOTIDE SEQUENCE [LARGE SCALE GENOMIC DNA]</scope>
    <source>
        <strain evidence="11 12">DSM 3638</strain>
    </source>
</reference>
<evidence type="ECO:0000313" key="12">
    <source>
        <dbReference type="Proteomes" id="UP000324354"/>
    </source>
</evidence>
<evidence type="ECO:0000256" key="4">
    <source>
        <dbReference type="ARBA" id="ARBA00011271"/>
    </source>
</evidence>
<dbReference type="UniPathway" id="UPA00048">
    <property type="reaction ID" value="UER00071"/>
</dbReference>
<comment type="similarity">
    <text evidence="9">Belongs to the LeuD family. LeuD type 2 subfamily.</text>
</comment>
<dbReference type="Gene3D" id="3.20.19.10">
    <property type="entry name" value="Aconitase, domain 4"/>
    <property type="match status" value="1"/>
</dbReference>
<dbReference type="SMR" id="A0A5C0XWY1"/>
<comment type="function">
    <text evidence="2 9">Catalyzes the isomerization between 2-isopropylmalate and 3-isopropylmalate, via the formation of 2-isopropylmaleate.</text>
</comment>
<dbReference type="InterPro" id="IPR011827">
    <property type="entry name" value="LeuD_type2/HacB/DmdB"/>
</dbReference>
<dbReference type="PANTHER" id="PTHR43345:SF9">
    <property type="entry name" value="3-ISOPROPYLMALATE DEHYDRATASE SMALL SUBUNIT"/>
    <property type="match status" value="1"/>
</dbReference>
<evidence type="ECO:0000256" key="2">
    <source>
        <dbReference type="ARBA" id="ARBA00002695"/>
    </source>
</evidence>
<feature type="domain" description="Aconitase A/isopropylmalate dehydratase small subunit swivel" evidence="10">
    <location>
        <begin position="20"/>
        <end position="100"/>
    </location>
</feature>
<dbReference type="InterPro" id="IPR000573">
    <property type="entry name" value="AconitaseA/IPMdHydase_ssu_swvl"/>
</dbReference>
<dbReference type="GeneID" id="41713511"/>
<evidence type="ECO:0000256" key="9">
    <source>
        <dbReference type="HAMAP-Rule" id="MF_01032"/>
    </source>
</evidence>
<dbReference type="InterPro" id="IPR015928">
    <property type="entry name" value="Aconitase/3IPM_dehydase_swvl"/>
</dbReference>
<dbReference type="RefSeq" id="WP_011012826.1">
    <property type="nucleotide sequence ID" value="NC_003413.1"/>
</dbReference>
<dbReference type="OrthoDB" id="6505at2157"/>
<evidence type="ECO:0000256" key="6">
    <source>
        <dbReference type="ARBA" id="ARBA00022605"/>
    </source>
</evidence>
<keyword evidence="5 9" id="KW-0432">Leucine biosynthesis</keyword>
<dbReference type="NCBIfam" id="TIGR02087">
    <property type="entry name" value="LEUD_arch"/>
    <property type="match status" value="1"/>
</dbReference>
<dbReference type="GO" id="GO:0003861">
    <property type="term" value="F:3-isopropylmalate dehydratase activity"/>
    <property type="evidence" value="ECO:0007669"/>
    <property type="project" value="UniProtKB-UniRule"/>
</dbReference>
<sequence>MITRGRVWKFGDNISTDAITPGRYNLTKDPNELAKIAFIEERPEFSKEVKPGDVVVGGKNFGIGSSRESAALALKAAGVGGVIAKSFGRIFFRNAVNLGLPLLIGNTDPLLDGEIVEVNWRSGEVKKEDGEVLKFKPLDSFLLAIVEEGGIIEYIRRRGDLWIQ</sequence>
<dbReference type="KEGG" id="pfu:PF1680"/>
<dbReference type="Pfam" id="PF00694">
    <property type="entry name" value="Aconitase_C"/>
    <property type="match status" value="1"/>
</dbReference>
<evidence type="ECO:0000256" key="7">
    <source>
        <dbReference type="ARBA" id="ARBA00023239"/>
    </source>
</evidence>
<comment type="pathway">
    <text evidence="3 9">Amino-acid biosynthesis; L-leucine biosynthesis; L-leucine from 3-methyl-2-oxobutanoate: step 2/4.</text>
</comment>
<keyword evidence="7 9" id="KW-0456">Lyase</keyword>
<dbReference type="PANTHER" id="PTHR43345">
    <property type="entry name" value="3-ISOPROPYLMALATE DEHYDRATASE SMALL SUBUNIT 2-RELATED-RELATED"/>
    <property type="match status" value="1"/>
</dbReference>
<evidence type="ECO:0000256" key="3">
    <source>
        <dbReference type="ARBA" id="ARBA00004729"/>
    </source>
</evidence>
<name>A0A5C0XWY1_PYRFU</name>
<dbReference type="Proteomes" id="UP000324354">
    <property type="component" value="Chromosome"/>
</dbReference>
<dbReference type="SUPFAM" id="SSF52016">
    <property type="entry name" value="LeuD/IlvD-like"/>
    <property type="match status" value="1"/>
</dbReference>
<dbReference type="HAMAP" id="MF_01032">
    <property type="entry name" value="LeuD_type2"/>
    <property type="match status" value="1"/>
</dbReference>
<dbReference type="GeneID" id="13300603"/>
<proteinExistence type="inferred from homology"/>
<comment type="catalytic activity">
    <reaction evidence="1 9">
        <text>(2R,3S)-3-isopropylmalate = (2S)-2-isopropylmalate</text>
        <dbReference type="Rhea" id="RHEA:32287"/>
        <dbReference type="ChEBI" id="CHEBI:1178"/>
        <dbReference type="ChEBI" id="CHEBI:35121"/>
        <dbReference type="EC" id="4.2.1.33"/>
    </reaction>
</comment>